<dbReference type="Proteomes" id="UP000659223">
    <property type="component" value="Unassembled WGS sequence"/>
</dbReference>
<organism evidence="2 3">
    <name type="scientific">Streptomyces hiroshimensis</name>
    <dbReference type="NCBI Taxonomy" id="66424"/>
    <lineage>
        <taxon>Bacteria</taxon>
        <taxon>Bacillati</taxon>
        <taxon>Actinomycetota</taxon>
        <taxon>Actinomycetes</taxon>
        <taxon>Kitasatosporales</taxon>
        <taxon>Streptomycetaceae</taxon>
        <taxon>Streptomyces</taxon>
    </lineage>
</organism>
<proteinExistence type="predicted"/>
<feature type="compositionally biased region" description="Acidic residues" evidence="1">
    <location>
        <begin position="65"/>
        <end position="76"/>
    </location>
</feature>
<feature type="compositionally biased region" description="Basic and acidic residues" evidence="1">
    <location>
        <begin position="292"/>
        <end position="302"/>
    </location>
</feature>
<dbReference type="InterPro" id="IPR011009">
    <property type="entry name" value="Kinase-like_dom_sf"/>
</dbReference>
<dbReference type="PANTHER" id="PTHR43384:SF14">
    <property type="entry name" value="ESX-1 SECRETION-ASSOCIATED PROTEIN ESPI"/>
    <property type="match status" value="1"/>
</dbReference>
<evidence type="ECO:0008006" key="4">
    <source>
        <dbReference type="Google" id="ProtNLM"/>
    </source>
</evidence>
<reference evidence="3" key="1">
    <citation type="journal article" date="2019" name="Int. J. Syst. Evol. Microbiol.">
        <title>The Global Catalogue of Microorganisms (GCM) 10K type strain sequencing project: providing services to taxonomists for standard genome sequencing and annotation.</title>
        <authorList>
            <consortium name="The Broad Institute Genomics Platform"/>
            <consortium name="The Broad Institute Genome Sequencing Center for Infectious Disease"/>
            <person name="Wu L."/>
            <person name="Ma J."/>
        </authorList>
    </citation>
    <scope>NUCLEOTIDE SEQUENCE [LARGE SCALE GENOMIC DNA]</scope>
    <source>
        <strain evidence="3">JCM 4586</strain>
    </source>
</reference>
<accession>A0ABQ2Z336</accession>
<comment type="caution">
    <text evidence="2">The sequence shown here is derived from an EMBL/GenBank/DDBJ whole genome shotgun (WGS) entry which is preliminary data.</text>
</comment>
<evidence type="ECO:0000313" key="3">
    <source>
        <dbReference type="Proteomes" id="UP000659223"/>
    </source>
</evidence>
<evidence type="ECO:0000256" key="1">
    <source>
        <dbReference type="SAM" id="MobiDB-lite"/>
    </source>
</evidence>
<dbReference type="EMBL" id="BMUT01000013">
    <property type="protein sequence ID" value="GGY01162.1"/>
    <property type="molecule type" value="Genomic_DNA"/>
</dbReference>
<feature type="region of interest" description="Disordered" evidence="1">
    <location>
        <begin position="51"/>
        <end position="87"/>
    </location>
</feature>
<feature type="region of interest" description="Disordered" evidence="1">
    <location>
        <begin position="278"/>
        <end position="302"/>
    </location>
</feature>
<dbReference type="SUPFAM" id="SSF56112">
    <property type="entry name" value="Protein kinase-like (PK-like)"/>
    <property type="match status" value="1"/>
</dbReference>
<protein>
    <recommendedName>
        <fullName evidence="4">MinD-like ATPase involved in chromosome partitioning or flagellar assembly</fullName>
    </recommendedName>
</protein>
<evidence type="ECO:0000313" key="2">
    <source>
        <dbReference type="EMBL" id="GGY01162.1"/>
    </source>
</evidence>
<sequence>MTPAARHLGTVLQVLHDAGRGLDPHELLDVLWLAGRLDGSAAGLPLARALRRPGLPEPDRAAPAEDPDAADEDEPDSVPPPGDALDRTAPKLHAAMHDWARLIMSPGTTVELPLMSRPGRHRPVAAPREAGTLQHFRDAASPEAYRLAAHLAAVSPVSIPVMRLVQSAVPWGATTAELAEVFLGGLLRPFPAPVPGPLLAQHRVFDFAESSKAALLDAVPRAELLRTGRHIGLRLEKLAGRSPDFPAWLAHPDGADRLPAAYRSFTAVERRLLARFGVTAEPPGPPGLGTPDPHRPGERWEPLTAADPRRLGRYELTGRRLGRRTVVYFGRGPGGESAAVCTVRPDQPDSTDHLIATQAEVLRRLDGRYAPALLATGLDDRPAWIAMQLVTVSGRDDAPPRLGHLLSIAPMDVLTSISLSWHLAGALSLCHLQGVVPARLDAYSVIVLGRSLLLTGLSDAAVDGEYTGAGAAPTPAGNMKSLGELLLLISSKNWETLPGMELWQGDTWQSLRELVTRCLAPAPADRPTASEAEGVLARYVAIADELATRNGQTQGARTLRPAWDAARKRPLLSGVAPGPRDDSAVRIGRRLRLFATDKATYREQLDRIRVPLVYSRHITVVGAHNGCGRVTTTFTVGSVIAAVRQEPVLALDGAPTLGDLYQRLTHRNPATLRNLTTLPTDSSHVDISRFTTRVSSGLEVLGHGATHKVASPAYDDEYRRVMAMAGCHYPVILTDWAMSRLNATAEAVLELTDQLVLCCTMTMRSLNAVQQLMKTLQREHPALVRGAVVVVTKLSGLDATLRDDAIAERFGHPPSRVVLVPFDTHLSSQREIQLGRLKPRTADAYVQLASIVVAG</sequence>
<dbReference type="SUPFAM" id="SSF52540">
    <property type="entry name" value="P-loop containing nucleoside triphosphate hydrolases"/>
    <property type="match status" value="1"/>
</dbReference>
<dbReference type="InterPro" id="IPR027417">
    <property type="entry name" value="P-loop_NTPase"/>
</dbReference>
<keyword evidence="3" id="KW-1185">Reference proteome</keyword>
<dbReference type="Gene3D" id="3.40.50.300">
    <property type="entry name" value="P-loop containing nucleotide triphosphate hydrolases"/>
    <property type="match status" value="1"/>
</dbReference>
<dbReference type="RefSeq" id="WP_190024429.1">
    <property type="nucleotide sequence ID" value="NZ_BMUT01000013.1"/>
</dbReference>
<dbReference type="InterPro" id="IPR050625">
    <property type="entry name" value="ParA/MinD_ATPase"/>
</dbReference>
<name>A0ABQ2Z336_9ACTN</name>
<gene>
    <name evidence="2" type="ORF">GCM10010324_54940</name>
</gene>
<dbReference type="PANTHER" id="PTHR43384">
    <property type="entry name" value="SEPTUM SITE-DETERMINING PROTEIN MIND HOMOLOG, CHLOROPLASTIC-RELATED"/>
    <property type="match status" value="1"/>
</dbReference>